<dbReference type="InterPro" id="IPR038461">
    <property type="entry name" value="Schlafen_AlbA_2_dom_sf"/>
</dbReference>
<sequence>MSITWSPLHAALGIVARRRLLATDITAAIDANIRELSGLDFKGERRNDEYAKAELAKDIAAMANTGGGMVVFGVGESGEGASKRLTDTPIELVDQAEQQVRMILHQRVRPLILGLSVDFITHVSDQEKGYLLVLVPDSTDAPHFYERGNDAPPAAPRRHGSHTLNMSERELERAYRDRFARQSEMANALAHSFEGTVDRLAASAEVWAIAVSKPLGSVPLGVELPGRNSAQQSVRDATTLDCETHEGNESRSILEDLETNPRQGLRRWVLRYRSETGRGTIGAPYAELHHDGTVVLAYPALARRTPNETDDRVAIEAGWVEQISSAIVALTVRWHRERALHGGARIRIGARFDASSSDASLWLHGMERAGFSYPCIPDWSFPVMNVEPTDVILQGEADLRARADVAVELAESVLHQFGYAQIRTLTR</sequence>
<proteinExistence type="predicted"/>
<dbReference type="Proteomes" id="UP001321475">
    <property type="component" value="Chromosome"/>
</dbReference>
<feature type="domain" description="Schlafen AlbA-2" evidence="1">
    <location>
        <begin position="38"/>
        <end position="145"/>
    </location>
</feature>
<evidence type="ECO:0000313" key="2">
    <source>
        <dbReference type="EMBL" id="BDZ43430.1"/>
    </source>
</evidence>
<accession>A0ABM8G5P5</accession>
<evidence type="ECO:0000313" key="3">
    <source>
        <dbReference type="Proteomes" id="UP001321475"/>
    </source>
</evidence>
<dbReference type="InterPro" id="IPR007421">
    <property type="entry name" value="Schlafen_AlbA_2_dom"/>
</dbReference>
<keyword evidence="3" id="KW-1185">Reference proteome</keyword>
<dbReference type="EMBL" id="AP027729">
    <property type="protein sequence ID" value="BDZ43430.1"/>
    <property type="molecule type" value="Genomic_DNA"/>
</dbReference>
<dbReference type="Gene3D" id="3.30.950.30">
    <property type="entry name" value="Schlafen, AAA domain"/>
    <property type="match status" value="1"/>
</dbReference>
<name>A0ABM8G5P5_9CELL</name>
<dbReference type="RefSeq" id="WP_286217670.1">
    <property type="nucleotide sequence ID" value="NZ_AP027729.1"/>
</dbReference>
<gene>
    <name evidence="2" type="ORF">GCM10025865_27290</name>
</gene>
<reference evidence="3" key="1">
    <citation type="journal article" date="2019" name="Int. J. Syst. Evol. Microbiol.">
        <title>The Global Catalogue of Microorganisms (GCM) 10K type strain sequencing project: providing services to taxonomists for standard genome sequencing and annotation.</title>
        <authorList>
            <consortium name="The Broad Institute Genomics Platform"/>
            <consortium name="The Broad Institute Genome Sequencing Center for Infectious Disease"/>
            <person name="Wu L."/>
            <person name="Ma J."/>
        </authorList>
    </citation>
    <scope>NUCLEOTIDE SEQUENCE [LARGE SCALE GENOMIC DNA]</scope>
    <source>
        <strain evidence="3">NBRC 108565</strain>
    </source>
</reference>
<protein>
    <recommendedName>
        <fullName evidence="1">Schlafen AlbA-2 domain-containing protein</fullName>
    </recommendedName>
</protein>
<dbReference type="Pfam" id="PF04326">
    <property type="entry name" value="SLFN_AlbA_2"/>
    <property type="match status" value="1"/>
</dbReference>
<organism evidence="2 3">
    <name type="scientific">Paraoerskovia sediminicola</name>
    <dbReference type="NCBI Taxonomy" id="1138587"/>
    <lineage>
        <taxon>Bacteria</taxon>
        <taxon>Bacillati</taxon>
        <taxon>Actinomycetota</taxon>
        <taxon>Actinomycetes</taxon>
        <taxon>Micrococcales</taxon>
        <taxon>Cellulomonadaceae</taxon>
        <taxon>Paraoerskovia</taxon>
    </lineage>
</organism>
<evidence type="ECO:0000259" key="1">
    <source>
        <dbReference type="Pfam" id="PF04326"/>
    </source>
</evidence>